<keyword evidence="6" id="KW-0677">Repeat</keyword>
<evidence type="ECO:0000256" key="15">
    <source>
        <dbReference type="PROSITE-ProRule" id="PRU10141"/>
    </source>
</evidence>
<dbReference type="Proteomes" id="UP000298652">
    <property type="component" value="Chromosome 5"/>
</dbReference>
<protein>
    <recommendedName>
        <fullName evidence="21">Cysteine-rich receptor-like protein kinase 10</fullName>
    </recommendedName>
</protein>
<feature type="domain" description="Gnk2-homologous" evidence="18">
    <location>
        <begin position="39"/>
        <end position="144"/>
    </location>
</feature>
<keyword evidence="9" id="KW-0611">Plant defense</keyword>
<dbReference type="InterPro" id="IPR002902">
    <property type="entry name" value="GNK2"/>
</dbReference>
<dbReference type="SUPFAM" id="SSF56112">
    <property type="entry name" value="Protein kinase-like (PK-like)"/>
    <property type="match status" value="1"/>
</dbReference>
<dbReference type="FunFam" id="3.30.430.20:FF:000004">
    <property type="entry name" value="Receptor-like serine-threonine protein kinase"/>
    <property type="match status" value="1"/>
</dbReference>
<comment type="subcellular location">
    <subcellularLocation>
        <location evidence="1">Membrane</location>
        <topology evidence="1">Single-pass membrane protein</topology>
    </subcellularLocation>
</comment>
<dbReference type="Gene3D" id="3.30.430.20">
    <property type="entry name" value="Gnk2 domain, C-X8-C-X2-C motif"/>
    <property type="match status" value="2"/>
</dbReference>
<gene>
    <name evidence="19" type="ORF">SEVIR_5G204800v2</name>
</gene>
<dbReference type="PANTHER" id="PTHR27002">
    <property type="entry name" value="RECEPTOR-LIKE SERINE/THREONINE-PROTEIN KINASE SD1-8"/>
    <property type="match status" value="1"/>
</dbReference>
<evidence type="ECO:0000256" key="1">
    <source>
        <dbReference type="ARBA" id="ARBA00004167"/>
    </source>
</evidence>
<evidence type="ECO:0000313" key="20">
    <source>
        <dbReference type="Proteomes" id="UP000298652"/>
    </source>
</evidence>
<evidence type="ECO:0000256" key="12">
    <source>
        <dbReference type="ARBA" id="ARBA00023136"/>
    </source>
</evidence>
<keyword evidence="4 16" id="KW-0812">Transmembrane</keyword>
<dbReference type="GO" id="GO:0004674">
    <property type="term" value="F:protein serine/threonine kinase activity"/>
    <property type="evidence" value="ECO:0007669"/>
    <property type="project" value="UniProtKB-KW"/>
</dbReference>
<evidence type="ECO:0000313" key="19">
    <source>
        <dbReference type="EMBL" id="TKW15030.1"/>
    </source>
</evidence>
<keyword evidence="8" id="KW-0418">Kinase</keyword>
<dbReference type="PROSITE" id="PS00107">
    <property type="entry name" value="PROTEIN_KINASE_ATP"/>
    <property type="match status" value="1"/>
</dbReference>
<dbReference type="OMA" id="AKCNDTA"/>
<dbReference type="Gramene" id="TKW15030">
    <property type="protein sequence ID" value="TKW15030"/>
    <property type="gene ID" value="SEVIR_5G204800v2"/>
</dbReference>
<evidence type="ECO:0000256" key="16">
    <source>
        <dbReference type="SAM" id="Phobius"/>
    </source>
</evidence>
<dbReference type="InterPro" id="IPR008271">
    <property type="entry name" value="Ser/Thr_kinase_AS"/>
</dbReference>
<dbReference type="InterPro" id="IPR038408">
    <property type="entry name" value="GNK2_sf"/>
</dbReference>
<reference evidence="19" key="1">
    <citation type="submission" date="2019-03" db="EMBL/GenBank/DDBJ databases">
        <title>WGS assembly of Setaria viridis.</title>
        <authorList>
            <person name="Huang P."/>
            <person name="Jenkins J."/>
            <person name="Grimwood J."/>
            <person name="Barry K."/>
            <person name="Healey A."/>
            <person name="Mamidi S."/>
            <person name="Sreedasyam A."/>
            <person name="Shu S."/>
            <person name="Feldman M."/>
            <person name="Wu J."/>
            <person name="Yu Y."/>
            <person name="Chen C."/>
            <person name="Johnson J."/>
            <person name="Rokhsar D."/>
            <person name="Baxter I."/>
            <person name="Schmutz J."/>
            <person name="Brutnell T."/>
            <person name="Kellogg E."/>
        </authorList>
    </citation>
    <scope>NUCLEOTIDE SEQUENCE [LARGE SCALE GENOMIC DNA]</scope>
</reference>
<keyword evidence="5" id="KW-0732">Signal</keyword>
<feature type="domain" description="Gnk2-homologous" evidence="18">
    <location>
        <begin position="154"/>
        <end position="261"/>
    </location>
</feature>
<keyword evidence="11 16" id="KW-1133">Transmembrane helix</keyword>
<evidence type="ECO:0000256" key="8">
    <source>
        <dbReference type="ARBA" id="ARBA00022777"/>
    </source>
</evidence>
<keyword evidence="2" id="KW-0723">Serine/threonine-protein kinase</keyword>
<evidence type="ECO:0000256" key="10">
    <source>
        <dbReference type="ARBA" id="ARBA00022840"/>
    </source>
</evidence>
<dbReference type="EMBL" id="CM016556">
    <property type="protein sequence ID" value="TKW15030.1"/>
    <property type="molecule type" value="Genomic_DNA"/>
</dbReference>
<dbReference type="GO" id="GO:0042742">
    <property type="term" value="P:defense response to bacterium"/>
    <property type="evidence" value="ECO:0007669"/>
    <property type="project" value="UniProtKB-ARBA"/>
</dbReference>
<evidence type="ECO:0000259" key="18">
    <source>
        <dbReference type="PROSITE" id="PS51473"/>
    </source>
</evidence>
<dbReference type="InterPro" id="IPR011009">
    <property type="entry name" value="Kinase-like_dom_sf"/>
</dbReference>
<feature type="binding site" evidence="15">
    <location>
        <position position="406"/>
    </location>
    <ligand>
        <name>ATP</name>
        <dbReference type="ChEBI" id="CHEBI:30616"/>
    </ligand>
</feature>
<dbReference type="FunFam" id="3.30.430.20:FF:000006">
    <property type="entry name" value="Receptor-like serine-threonine protein kinase"/>
    <property type="match status" value="1"/>
</dbReference>
<dbReference type="CDD" id="cd23509">
    <property type="entry name" value="Gnk2-like"/>
    <property type="match status" value="2"/>
</dbReference>
<evidence type="ECO:0000256" key="6">
    <source>
        <dbReference type="ARBA" id="ARBA00022737"/>
    </source>
</evidence>
<evidence type="ECO:0000256" key="7">
    <source>
        <dbReference type="ARBA" id="ARBA00022741"/>
    </source>
</evidence>
<dbReference type="PANTHER" id="PTHR27002:SF1040">
    <property type="entry name" value="OS07G0538400 PROTEIN"/>
    <property type="match status" value="1"/>
</dbReference>
<keyword evidence="10 15" id="KW-0067">ATP-binding</keyword>
<evidence type="ECO:0000256" key="11">
    <source>
        <dbReference type="ARBA" id="ARBA00022989"/>
    </source>
</evidence>
<dbReference type="GO" id="GO:0005886">
    <property type="term" value="C:plasma membrane"/>
    <property type="evidence" value="ECO:0007669"/>
    <property type="project" value="TreeGrafter"/>
</dbReference>
<evidence type="ECO:0000256" key="5">
    <source>
        <dbReference type="ARBA" id="ARBA00022729"/>
    </source>
</evidence>
<dbReference type="InterPro" id="IPR000719">
    <property type="entry name" value="Prot_kinase_dom"/>
</dbReference>
<dbReference type="Pfam" id="PF00069">
    <property type="entry name" value="Pkinase"/>
    <property type="match status" value="1"/>
</dbReference>
<keyword evidence="3" id="KW-0808">Transferase</keyword>
<name>A0A4U6UG16_SETVI</name>
<proteinExistence type="predicted"/>
<keyword evidence="12 16" id="KW-0472">Membrane</keyword>
<evidence type="ECO:0000256" key="14">
    <source>
        <dbReference type="ARBA" id="ARBA00023180"/>
    </source>
</evidence>
<dbReference type="PROSITE" id="PS00108">
    <property type="entry name" value="PROTEIN_KINASE_ST"/>
    <property type="match status" value="1"/>
</dbReference>
<evidence type="ECO:0008006" key="21">
    <source>
        <dbReference type="Google" id="ProtNLM"/>
    </source>
</evidence>
<feature type="domain" description="Protein kinase" evidence="17">
    <location>
        <begin position="378"/>
        <end position="652"/>
    </location>
</feature>
<keyword evidence="14" id="KW-0325">Glycoprotein</keyword>
<dbReference type="SMART" id="SM00220">
    <property type="entry name" value="S_TKc"/>
    <property type="match status" value="1"/>
</dbReference>
<evidence type="ECO:0000256" key="13">
    <source>
        <dbReference type="ARBA" id="ARBA00023157"/>
    </source>
</evidence>
<dbReference type="GO" id="GO:0005524">
    <property type="term" value="F:ATP binding"/>
    <property type="evidence" value="ECO:0007669"/>
    <property type="project" value="UniProtKB-UniRule"/>
</dbReference>
<evidence type="ECO:0000259" key="17">
    <source>
        <dbReference type="PROSITE" id="PS50011"/>
    </source>
</evidence>
<dbReference type="PROSITE" id="PS50011">
    <property type="entry name" value="PROTEIN_KINASE_DOM"/>
    <property type="match status" value="1"/>
</dbReference>
<evidence type="ECO:0000256" key="2">
    <source>
        <dbReference type="ARBA" id="ARBA00022527"/>
    </source>
</evidence>
<dbReference type="Gene3D" id="3.30.200.20">
    <property type="entry name" value="Phosphorylase Kinase, domain 1"/>
    <property type="match status" value="1"/>
</dbReference>
<dbReference type="CDD" id="cd14066">
    <property type="entry name" value="STKc_IRAK"/>
    <property type="match status" value="1"/>
</dbReference>
<dbReference type="InterPro" id="IPR017441">
    <property type="entry name" value="Protein_kinase_ATP_BS"/>
</dbReference>
<dbReference type="FunFam" id="1.10.510.10:FF:000129">
    <property type="entry name" value="cysteine-rich receptor-like protein kinase 10"/>
    <property type="match status" value="1"/>
</dbReference>
<dbReference type="AlphaFoldDB" id="A0A4U6UG16"/>
<dbReference type="PROSITE" id="PS51473">
    <property type="entry name" value="GNK2"/>
    <property type="match status" value="2"/>
</dbReference>
<organism evidence="19 20">
    <name type="scientific">Setaria viridis</name>
    <name type="common">Green bristlegrass</name>
    <name type="synonym">Setaria italica subsp. viridis</name>
    <dbReference type="NCBI Taxonomy" id="4556"/>
    <lineage>
        <taxon>Eukaryota</taxon>
        <taxon>Viridiplantae</taxon>
        <taxon>Streptophyta</taxon>
        <taxon>Embryophyta</taxon>
        <taxon>Tracheophyta</taxon>
        <taxon>Spermatophyta</taxon>
        <taxon>Magnoliopsida</taxon>
        <taxon>Liliopsida</taxon>
        <taxon>Poales</taxon>
        <taxon>Poaceae</taxon>
        <taxon>PACMAD clade</taxon>
        <taxon>Panicoideae</taxon>
        <taxon>Panicodae</taxon>
        <taxon>Paniceae</taxon>
        <taxon>Cenchrinae</taxon>
        <taxon>Setaria</taxon>
    </lineage>
</organism>
<dbReference type="Gene3D" id="1.10.510.10">
    <property type="entry name" value="Transferase(Phosphotransferase) domain 1"/>
    <property type="match status" value="1"/>
</dbReference>
<keyword evidence="13" id="KW-1015">Disulfide bond</keyword>
<keyword evidence="7 15" id="KW-0547">Nucleotide-binding</keyword>
<keyword evidence="20" id="KW-1185">Reference proteome</keyword>
<evidence type="ECO:0000256" key="9">
    <source>
        <dbReference type="ARBA" id="ARBA00022821"/>
    </source>
</evidence>
<evidence type="ECO:0000256" key="3">
    <source>
        <dbReference type="ARBA" id="ARBA00022679"/>
    </source>
</evidence>
<sequence>MLIRFGTRSFPTACTMGLHHHLLTVIAAVVAIALLPGAASYPWPFCGTDNFRANSRYQANLNLLAATLPGKASTSPSNLFATAAAGAGRDRVWAAGLCRGDVNASNCFACLAQAFHDLPNDCSYNKDATIYYDPCMLRYSNTSVLSAADADLSGQLAWYAIPTNVTANPAQFNRAVAALINATADRAALNSTRRFATGEAGFDQEVPTVYAVAQCTPDQTPAQCRRCLAGIVAEYMGDFENAVGGRILWINCSFRYDSKPFFRGPAMVQLASPFPAAPAPAPAPPVQPTVQPSPLGGGVELKGRKYSLPVLVPAVLLPVLAALNLAICLCFWRRRQRRSMAEGKKPYPKYSADEAEDGEMVDSMMIELSTLRAATGDFDDSNKLGEGGFGAVYKGVLPDGEEVAVKRLSSSSTQGLEQLKNELALVAKLKHKNLVRLVGVCLEQQERLLVYEYVPNRSLDIVLFGAENQLDWEQRYRIINGIARGLQYLHEDSQLKVVHRDLKASNILLDANMNPRISDFGLARIFSHDQTQAVTKSFVGTYGYMAPEYVMRGNYSVKSDAFSFGVMVLEIVTGRNNNDSYNSKQSGDLLNTVWEHWEARTVMELVDPSMNGGFPEGDMLRCIHIGLLCVQGDPAVRPVMSSVVMMLGSDTVALQAPSKPAFVTRKGVANATDSTVSLQG</sequence>
<evidence type="ECO:0000256" key="4">
    <source>
        <dbReference type="ARBA" id="ARBA00022692"/>
    </source>
</evidence>
<dbReference type="Pfam" id="PF01657">
    <property type="entry name" value="Stress-antifung"/>
    <property type="match status" value="2"/>
</dbReference>
<accession>A0A4U6UG16</accession>
<dbReference type="FunFam" id="3.30.200.20:FF:000142">
    <property type="entry name" value="Cysteine-rich receptor-like protein kinase 10"/>
    <property type="match status" value="1"/>
</dbReference>
<feature type="transmembrane region" description="Helical" evidence="16">
    <location>
        <begin position="310"/>
        <end position="332"/>
    </location>
</feature>